<reference evidence="5" key="1">
    <citation type="submission" date="2017-04" db="EMBL/GenBank/DDBJ databases">
        <title>Function of individual gut microbiota members based on whole genome sequencing of pure cultures obtained from chicken caecum.</title>
        <authorList>
            <person name="Medvecky M."/>
            <person name="Cejkova D."/>
            <person name="Polansky O."/>
            <person name="Karasova D."/>
            <person name="Kubasova T."/>
            <person name="Cizek A."/>
            <person name="Rychlik I."/>
        </authorList>
    </citation>
    <scope>NUCLEOTIDE SEQUENCE [LARGE SCALE GENOMIC DNA]</scope>
    <source>
        <strain evidence="5">An42</strain>
    </source>
</reference>
<reference evidence="3" key="3">
    <citation type="submission" date="2023-01" db="EMBL/GenBank/DDBJ databases">
        <title>Exploring GABA producing Bacteroides strains toward improving mental health.</title>
        <authorList>
            <person name="Yousuf B."/>
            <person name="Bouhlel N.E."/>
            <person name="Mottawea W."/>
            <person name="Hammami R."/>
        </authorList>
    </citation>
    <scope>NUCLEOTIDE SEQUENCE</scope>
    <source>
        <strain evidence="3">UO.H1047</strain>
    </source>
</reference>
<dbReference type="Gene3D" id="3.10.620.30">
    <property type="match status" value="1"/>
</dbReference>
<keyword evidence="1" id="KW-0175">Coiled coil</keyword>
<evidence type="ECO:0000313" key="4">
    <source>
        <dbReference type="EMBL" id="OUO06831.1"/>
    </source>
</evidence>
<feature type="coiled-coil region" evidence="1">
    <location>
        <begin position="24"/>
        <end position="51"/>
    </location>
</feature>
<dbReference type="Proteomes" id="UP001213646">
    <property type="component" value="Unassembled WGS sequence"/>
</dbReference>
<reference evidence="4" key="2">
    <citation type="journal article" date="2018" name="BMC Genomics">
        <title>Whole genome sequencing and function prediction of 133 gut anaerobes isolated from chicken caecum in pure cultures.</title>
        <authorList>
            <person name="Medvecky M."/>
            <person name="Cejkova D."/>
            <person name="Polansky O."/>
            <person name="Karasova D."/>
            <person name="Kubasova T."/>
            <person name="Cizek A."/>
            <person name="Rychlik I."/>
        </authorList>
    </citation>
    <scope>NUCLEOTIDE SEQUENCE</scope>
    <source>
        <strain evidence="4">An42</strain>
    </source>
</reference>
<comment type="caution">
    <text evidence="4">The sequence shown here is derived from an EMBL/GenBank/DDBJ whole genome shotgun (WGS) entry which is preliminary data.</text>
</comment>
<dbReference type="GeneID" id="93408353"/>
<sequence length="478" mass="55792">MRRDVYILCLIGLFCLSGHAQSDREIFEQMRKEMRAEFAEYQKQNEREYARYLRQTWQEYRLEKGIEPFERPKPDNLPPASPQKRPSKTSELIVAPKPDGLQTPPLPPIIFEEKKKEVGKYNVQIAFYGSTLQFTHNIEPCQLAQVREKQIADLWEQFGKQKNGSLFTDLITVKLEMRLNDWAFFCLLKQTARQLPQLKDDNTRTIFMHYALHTYGYDIKMGIIDKEVALLVPIQEKVYAYSYLPENGKKYYLFTAGEKPSATPVRTLPSLSRNKQRPFSLAITEPMLLAEDYRDTNRTYRDCSLNSPVNQNRISFFNDMPHTDLAVYADMPVDVAFAENTCQGLGSRIAPLSREDALNFLLHFTQSAFRYQTDGQQFGRERSLFPEETFYYPYSDCEDRAIFFSWLVRRLLKQEIVLLHYSDHVATGVRIEKEIPGSYIRTGDKRYLICDPTYIGADIGQCMPGYEKEKPRIIKLNQ</sequence>
<evidence type="ECO:0000256" key="1">
    <source>
        <dbReference type="SAM" id="Coils"/>
    </source>
</evidence>
<evidence type="ECO:0000313" key="3">
    <source>
        <dbReference type="EMBL" id="MDC7150915.1"/>
    </source>
</evidence>
<dbReference type="EMBL" id="JAQPYX010000156">
    <property type="protein sequence ID" value="MDC7150915.1"/>
    <property type="molecule type" value="Genomic_DNA"/>
</dbReference>
<feature type="region of interest" description="Disordered" evidence="2">
    <location>
        <begin position="68"/>
        <end position="89"/>
    </location>
</feature>
<dbReference type="Proteomes" id="UP000195975">
    <property type="component" value="Unassembled WGS sequence"/>
</dbReference>
<evidence type="ECO:0000256" key="2">
    <source>
        <dbReference type="SAM" id="MobiDB-lite"/>
    </source>
</evidence>
<protein>
    <submittedName>
        <fullName evidence="4">Uncharacterized protein</fullName>
    </submittedName>
</protein>
<gene>
    <name evidence="4" type="ORF">B5F96_03855</name>
    <name evidence="3" type="ORF">PQG89_16100</name>
</gene>
<name>A0A9Q5X9G6_9BACT</name>
<accession>A0A9Q5X9G6</accession>
<dbReference type="AlphaFoldDB" id="A0A9Q5X9G6"/>
<organism evidence="4 5">
    <name type="scientific">Parabacteroides johnsonii</name>
    <dbReference type="NCBI Taxonomy" id="387661"/>
    <lineage>
        <taxon>Bacteria</taxon>
        <taxon>Pseudomonadati</taxon>
        <taxon>Bacteroidota</taxon>
        <taxon>Bacteroidia</taxon>
        <taxon>Bacteroidales</taxon>
        <taxon>Tannerellaceae</taxon>
        <taxon>Parabacteroides</taxon>
    </lineage>
</organism>
<dbReference type="RefSeq" id="WP_008150290.1">
    <property type="nucleotide sequence ID" value="NZ_CAJLBM010000002.1"/>
</dbReference>
<evidence type="ECO:0000313" key="5">
    <source>
        <dbReference type="Proteomes" id="UP000195975"/>
    </source>
</evidence>
<proteinExistence type="predicted"/>
<dbReference type="EMBL" id="NFIJ01000002">
    <property type="protein sequence ID" value="OUO06831.1"/>
    <property type="molecule type" value="Genomic_DNA"/>
</dbReference>